<sequence>MTDFADKVIEFHKNLEYKGKLKENVQVMNPFKDNEEILSILEKFYKKFFSDNNQRKIILGINPGRLGAGATGIPFTDTKRLAEVCGIESSSIQTHEPSSVFVYDVIKEFGGSEKFYDKFYINSVCPLGFVEQNQKGNWVNCNYYDYDELFQSSKEFIISSLRKQIAFGIDTSVCFILGKTNAVFFKKVNNEAKLFDKVIVFDHPRYIVQYKKKLNEKYIADYLNELK</sequence>
<dbReference type="RefSeq" id="WP_377177235.1">
    <property type="nucleotide sequence ID" value="NZ_JBHTMY010000002.1"/>
</dbReference>
<dbReference type="SUPFAM" id="SSF52141">
    <property type="entry name" value="Uracil-DNA glycosylase-like"/>
    <property type="match status" value="1"/>
</dbReference>
<feature type="domain" description="Uracil-DNA glycosylase-like" evidence="1">
    <location>
        <begin position="48"/>
        <end position="227"/>
    </location>
</feature>
<dbReference type="EMBL" id="JBHTMY010000002">
    <property type="protein sequence ID" value="MFD1315259.1"/>
    <property type="molecule type" value="Genomic_DNA"/>
</dbReference>
<name>A0ABW3Y3E3_9FLAO</name>
<dbReference type="InterPro" id="IPR032579">
    <property type="entry name" value="Phe_SMUG2-like"/>
</dbReference>
<organism evidence="2 3">
    <name type="scientific">Namhaeicola litoreus</name>
    <dbReference type="NCBI Taxonomy" id="1052145"/>
    <lineage>
        <taxon>Bacteria</taxon>
        <taxon>Pseudomonadati</taxon>
        <taxon>Bacteroidota</taxon>
        <taxon>Flavobacteriia</taxon>
        <taxon>Flavobacteriales</taxon>
        <taxon>Flavobacteriaceae</taxon>
        <taxon>Namhaeicola</taxon>
    </lineage>
</organism>
<protein>
    <submittedName>
        <fullName evidence="2">Uracil-DNA glycosylase family protein</fullName>
    </submittedName>
</protein>
<evidence type="ECO:0000313" key="3">
    <source>
        <dbReference type="Proteomes" id="UP001597201"/>
    </source>
</evidence>
<dbReference type="Pfam" id="PF03167">
    <property type="entry name" value="UDG"/>
    <property type="match status" value="1"/>
</dbReference>
<evidence type="ECO:0000313" key="2">
    <source>
        <dbReference type="EMBL" id="MFD1315259.1"/>
    </source>
</evidence>
<dbReference type="InterPro" id="IPR036895">
    <property type="entry name" value="Uracil-DNA_glycosylase-like_sf"/>
</dbReference>
<accession>A0ABW3Y3E3</accession>
<gene>
    <name evidence="2" type="ORF">ACFQ39_06485</name>
</gene>
<dbReference type="Proteomes" id="UP001597201">
    <property type="component" value="Unassembled WGS sequence"/>
</dbReference>
<evidence type="ECO:0000259" key="1">
    <source>
        <dbReference type="Pfam" id="PF03167"/>
    </source>
</evidence>
<dbReference type="CDD" id="cd19375">
    <property type="entry name" value="UDG-F3-like_SMUG2"/>
    <property type="match status" value="1"/>
</dbReference>
<keyword evidence="3" id="KW-1185">Reference proteome</keyword>
<reference evidence="3" key="1">
    <citation type="journal article" date="2019" name="Int. J. Syst. Evol. Microbiol.">
        <title>The Global Catalogue of Microorganisms (GCM) 10K type strain sequencing project: providing services to taxonomists for standard genome sequencing and annotation.</title>
        <authorList>
            <consortium name="The Broad Institute Genomics Platform"/>
            <consortium name="The Broad Institute Genome Sequencing Center for Infectious Disease"/>
            <person name="Wu L."/>
            <person name="Ma J."/>
        </authorList>
    </citation>
    <scope>NUCLEOTIDE SEQUENCE [LARGE SCALE GENOMIC DNA]</scope>
    <source>
        <strain evidence="3">CCUG 61485</strain>
    </source>
</reference>
<dbReference type="InterPro" id="IPR005122">
    <property type="entry name" value="Uracil-DNA_glycosylase-like"/>
</dbReference>
<comment type="caution">
    <text evidence="2">The sequence shown here is derived from an EMBL/GenBank/DDBJ whole genome shotgun (WGS) entry which is preliminary data.</text>
</comment>
<proteinExistence type="predicted"/>
<dbReference type="Gene3D" id="3.40.470.10">
    <property type="entry name" value="Uracil-DNA glycosylase-like domain"/>
    <property type="match status" value="1"/>
</dbReference>